<accession>A0A285I9Q5</accession>
<evidence type="ECO:0000313" key="6">
    <source>
        <dbReference type="EMBL" id="SNY44680.1"/>
    </source>
</evidence>
<protein>
    <submittedName>
        <fullName evidence="6">DNA-binding transcriptional regulator, LysR family</fullName>
    </submittedName>
</protein>
<evidence type="ECO:0000256" key="2">
    <source>
        <dbReference type="ARBA" id="ARBA00023015"/>
    </source>
</evidence>
<keyword evidence="4" id="KW-0804">Transcription</keyword>
<evidence type="ECO:0000256" key="1">
    <source>
        <dbReference type="ARBA" id="ARBA00009437"/>
    </source>
</evidence>
<dbReference type="Pfam" id="PF03466">
    <property type="entry name" value="LysR_substrate"/>
    <property type="match status" value="1"/>
</dbReference>
<dbReference type="GO" id="GO:0003700">
    <property type="term" value="F:DNA-binding transcription factor activity"/>
    <property type="evidence" value="ECO:0007669"/>
    <property type="project" value="InterPro"/>
</dbReference>
<reference evidence="6 7" key="1">
    <citation type="submission" date="2017-09" db="EMBL/GenBank/DDBJ databases">
        <authorList>
            <person name="Ehlers B."/>
            <person name="Leendertz F.H."/>
        </authorList>
    </citation>
    <scope>NUCLEOTIDE SEQUENCE [LARGE SCALE GENOMIC DNA]</scope>
    <source>
        <strain evidence="6 7">CGMCC 4.6857</strain>
    </source>
</reference>
<keyword evidence="7" id="KW-1185">Reference proteome</keyword>
<dbReference type="InterPro" id="IPR005119">
    <property type="entry name" value="LysR_subst-bd"/>
</dbReference>
<dbReference type="PANTHER" id="PTHR30346:SF0">
    <property type="entry name" value="HCA OPERON TRANSCRIPTIONAL ACTIVATOR HCAR"/>
    <property type="match status" value="1"/>
</dbReference>
<dbReference type="AlphaFoldDB" id="A0A285I9Q5"/>
<dbReference type="RefSeq" id="WP_097321296.1">
    <property type="nucleotide sequence ID" value="NZ_OBDY01000007.1"/>
</dbReference>
<keyword evidence="2" id="KW-0805">Transcription regulation</keyword>
<dbReference type="InterPro" id="IPR036390">
    <property type="entry name" value="WH_DNA-bd_sf"/>
</dbReference>
<dbReference type="InterPro" id="IPR000847">
    <property type="entry name" value="LysR_HTH_N"/>
</dbReference>
<dbReference type="InterPro" id="IPR036388">
    <property type="entry name" value="WH-like_DNA-bd_sf"/>
</dbReference>
<dbReference type="SUPFAM" id="SSF46785">
    <property type="entry name" value="Winged helix' DNA-binding domain"/>
    <property type="match status" value="1"/>
</dbReference>
<proteinExistence type="inferred from homology"/>
<sequence>MDTEALRSFVRAAELRQLQHAAEELGVTQQAVSKRIATLERELEVRLFTRTARGVELTLDGQAFLPHARGVVAGADRAVTAVRPGSRALRVDVLGLRTAQAVVLHDYWRSHPGTDLDVVTLRVDDPLVAAAAVRSGDVDASFRAVPDRSALPADVRMIPAFDSPLELLTGPAHPLAAARSVTPSQLRGLRLWVPGIVARSEWSVFYDELATAFDLSVDATGPNFGNEVLLDTLADSPDVATLVGSRDRYLWPTTHDLRRIPITGPALVYPLSLLIPATKPHPGLRAVIDHLKALAPAPEPAWRPSWAG</sequence>
<feature type="domain" description="HTH lysR-type" evidence="5">
    <location>
        <begin position="1"/>
        <end position="58"/>
    </location>
</feature>
<dbReference type="Gene3D" id="1.10.10.10">
    <property type="entry name" value="Winged helix-like DNA-binding domain superfamily/Winged helix DNA-binding domain"/>
    <property type="match status" value="1"/>
</dbReference>
<dbReference type="OrthoDB" id="3828349at2"/>
<dbReference type="PRINTS" id="PR00039">
    <property type="entry name" value="HTHLYSR"/>
</dbReference>
<dbReference type="Pfam" id="PF00126">
    <property type="entry name" value="HTH_1"/>
    <property type="match status" value="1"/>
</dbReference>
<organism evidence="6 7">
    <name type="scientific">Paractinoplanes atraurantiacus</name>
    <dbReference type="NCBI Taxonomy" id="1036182"/>
    <lineage>
        <taxon>Bacteria</taxon>
        <taxon>Bacillati</taxon>
        <taxon>Actinomycetota</taxon>
        <taxon>Actinomycetes</taxon>
        <taxon>Micromonosporales</taxon>
        <taxon>Micromonosporaceae</taxon>
        <taxon>Paractinoplanes</taxon>
    </lineage>
</organism>
<dbReference type="EMBL" id="OBDY01000007">
    <property type="protein sequence ID" value="SNY44680.1"/>
    <property type="molecule type" value="Genomic_DNA"/>
</dbReference>
<evidence type="ECO:0000256" key="3">
    <source>
        <dbReference type="ARBA" id="ARBA00023125"/>
    </source>
</evidence>
<dbReference type="PROSITE" id="PS50931">
    <property type="entry name" value="HTH_LYSR"/>
    <property type="match status" value="1"/>
</dbReference>
<dbReference type="PANTHER" id="PTHR30346">
    <property type="entry name" value="TRANSCRIPTIONAL DUAL REGULATOR HCAR-RELATED"/>
    <property type="match status" value="1"/>
</dbReference>
<dbReference type="FunFam" id="1.10.10.10:FF:000001">
    <property type="entry name" value="LysR family transcriptional regulator"/>
    <property type="match status" value="1"/>
</dbReference>
<comment type="similarity">
    <text evidence="1">Belongs to the LysR transcriptional regulatory family.</text>
</comment>
<dbReference type="Gene3D" id="3.40.190.290">
    <property type="match status" value="1"/>
</dbReference>
<keyword evidence="3 6" id="KW-0238">DNA-binding</keyword>
<evidence type="ECO:0000256" key="4">
    <source>
        <dbReference type="ARBA" id="ARBA00023163"/>
    </source>
</evidence>
<evidence type="ECO:0000313" key="7">
    <source>
        <dbReference type="Proteomes" id="UP000219612"/>
    </source>
</evidence>
<gene>
    <name evidence="6" type="ORF">SAMN05421748_107105</name>
</gene>
<dbReference type="SUPFAM" id="SSF53850">
    <property type="entry name" value="Periplasmic binding protein-like II"/>
    <property type="match status" value="1"/>
</dbReference>
<dbReference type="GO" id="GO:0032993">
    <property type="term" value="C:protein-DNA complex"/>
    <property type="evidence" value="ECO:0007669"/>
    <property type="project" value="TreeGrafter"/>
</dbReference>
<name>A0A285I9Q5_9ACTN</name>
<evidence type="ECO:0000259" key="5">
    <source>
        <dbReference type="PROSITE" id="PS50931"/>
    </source>
</evidence>
<dbReference type="GO" id="GO:0003677">
    <property type="term" value="F:DNA binding"/>
    <property type="evidence" value="ECO:0007669"/>
    <property type="project" value="UniProtKB-KW"/>
</dbReference>
<dbReference type="Proteomes" id="UP000219612">
    <property type="component" value="Unassembled WGS sequence"/>
</dbReference>